<dbReference type="SUPFAM" id="SSF52540">
    <property type="entry name" value="P-loop containing nucleoside triphosphate hydrolases"/>
    <property type="match status" value="1"/>
</dbReference>
<feature type="compositionally biased region" description="Low complexity" evidence="3">
    <location>
        <begin position="9"/>
        <end position="35"/>
    </location>
</feature>
<evidence type="ECO:0000313" key="4">
    <source>
        <dbReference type="EMBL" id="KAG2394224.1"/>
    </source>
</evidence>
<organism evidence="4 5">
    <name type="scientific">Naegleria lovaniensis</name>
    <name type="common">Amoeba</name>
    <dbReference type="NCBI Taxonomy" id="51637"/>
    <lineage>
        <taxon>Eukaryota</taxon>
        <taxon>Discoba</taxon>
        <taxon>Heterolobosea</taxon>
        <taxon>Tetramitia</taxon>
        <taxon>Eutetramitia</taxon>
        <taxon>Vahlkampfiidae</taxon>
        <taxon>Naegleria</taxon>
    </lineage>
</organism>
<gene>
    <name evidence="4" type="ORF">C9374_003988</name>
</gene>
<sequence>MKNLWKRFSLSGAAPSSASSSTTTSTSSSNFSNTNGEERLDGKYGNTLTNSTVPNVQPEYYLKFIVIGGPNVGKSAIVNNNGLYIPTIGVDLYSKPIRKYRNAPIEKQTAIQFPVRLNILDIPHSEHTKKTVSRYFENCHGVLIVFDITSVKSVSAIDQWRGKIPNHLIPNTILLAHKAEMKPHIINSNSLDNYVRDSGLLAWFSTSVRNQQSITRPFQYLIDRTLSKMIRKYNSLPTLNHHMNNGASKKMQISTSNSTTNHNSIAISGQPNHHSGTPDLSPYSTSADSSNSADNTPCNNKDFLENQKNFLGERSSCLYDILEEKNPNLTLEAIEKFKTEISSFYYQLSNRFLEFKKVCQSQHNENDSHLLDMLVNECDAEKIILLNKLQLVEKEVVKITSTISTTTTESSSLSSSSPTKHVTKLYIELKREFYIVKIDKWISFWNSLKTRFCLNYIFFASNSSSNSNESTLSPCDTNPSSSSSSNGSEISSPLSQQPTNQAILKKLESRTHKIEKLKHQYRNLIKSNSSPQILTQDMELLVENDNTFSVINQNFSIDMISDMYPALSNTSNFSKESQNGREVSHQ</sequence>
<protein>
    <submittedName>
        <fullName evidence="4">Uncharacterized protein</fullName>
    </submittedName>
</protein>
<proteinExistence type="predicted"/>
<keyword evidence="2" id="KW-0342">GTP-binding</keyword>
<dbReference type="GO" id="GO:0005525">
    <property type="term" value="F:GTP binding"/>
    <property type="evidence" value="ECO:0007669"/>
    <property type="project" value="UniProtKB-KW"/>
</dbReference>
<dbReference type="Proteomes" id="UP000816034">
    <property type="component" value="Unassembled WGS sequence"/>
</dbReference>
<dbReference type="Gene3D" id="3.40.50.300">
    <property type="entry name" value="P-loop containing nucleotide triphosphate hydrolases"/>
    <property type="match status" value="1"/>
</dbReference>
<dbReference type="Pfam" id="PF00071">
    <property type="entry name" value="Ras"/>
    <property type="match status" value="1"/>
</dbReference>
<evidence type="ECO:0000256" key="2">
    <source>
        <dbReference type="ARBA" id="ARBA00023134"/>
    </source>
</evidence>
<feature type="compositionally biased region" description="Low complexity" evidence="3">
    <location>
        <begin position="284"/>
        <end position="296"/>
    </location>
</feature>
<reference evidence="4 5" key="1">
    <citation type="journal article" date="2018" name="BMC Genomics">
        <title>The genome of Naegleria lovaniensis, the basis for a comparative approach to unravel pathogenicity factors of the human pathogenic amoeba N. fowleri.</title>
        <authorList>
            <person name="Liechti N."/>
            <person name="Schurch N."/>
            <person name="Bruggmann R."/>
            <person name="Wittwer M."/>
        </authorList>
    </citation>
    <scope>NUCLEOTIDE SEQUENCE [LARGE SCALE GENOMIC DNA]</scope>
    <source>
        <strain evidence="4 5">ATCC 30569</strain>
    </source>
</reference>
<dbReference type="EMBL" id="PYSW02000001">
    <property type="protein sequence ID" value="KAG2394224.1"/>
    <property type="molecule type" value="Genomic_DNA"/>
</dbReference>
<dbReference type="InterPro" id="IPR001806">
    <property type="entry name" value="Small_GTPase"/>
</dbReference>
<keyword evidence="5" id="KW-1185">Reference proteome</keyword>
<dbReference type="SMART" id="SM00175">
    <property type="entry name" value="RAB"/>
    <property type="match status" value="1"/>
</dbReference>
<feature type="compositionally biased region" description="Low complexity" evidence="3">
    <location>
        <begin position="253"/>
        <end position="268"/>
    </location>
</feature>
<feature type="region of interest" description="Disordered" evidence="3">
    <location>
        <begin position="464"/>
        <end position="499"/>
    </location>
</feature>
<dbReference type="AlphaFoldDB" id="A0AA88KT68"/>
<evidence type="ECO:0000313" key="5">
    <source>
        <dbReference type="Proteomes" id="UP000816034"/>
    </source>
</evidence>
<feature type="compositionally biased region" description="Low complexity" evidence="3">
    <location>
        <begin position="480"/>
        <end position="495"/>
    </location>
</feature>
<dbReference type="GO" id="GO:0003924">
    <property type="term" value="F:GTPase activity"/>
    <property type="evidence" value="ECO:0007669"/>
    <property type="project" value="InterPro"/>
</dbReference>
<feature type="region of interest" description="Disordered" evidence="3">
    <location>
        <begin position="250"/>
        <end position="299"/>
    </location>
</feature>
<evidence type="ECO:0000256" key="1">
    <source>
        <dbReference type="ARBA" id="ARBA00022741"/>
    </source>
</evidence>
<dbReference type="InterPro" id="IPR027417">
    <property type="entry name" value="P-loop_NTPase"/>
</dbReference>
<dbReference type="RefSeq" id="XP_044556118.1">
    <property type="nucleotide sequence ID" value="XM_044693576.1"/>
</dbReference>
<dbReference type="PROSITE" id="PS51419">
    <property type="entry name" value="RAB"/>
    <property type="match status" value="1"/>
</dbReference>
<comment type="caution">
    <text evidence="4">The sequence shown here is derived from an EMBL/GenBank/DDBJ whole genome shotgun (WGS) entry which is preliminary data.</text>
</comment>
<name>A0AA88KT68_NAELO</name>
<dbReference type="InterPro" id="IPR050227">
    <property type="entry name" value="Rab"/>
</dbReference>
<evidence type="ECO:0000256" key="3">
    <source>
        <dbReference type="SAM" id="MobiDB-lite"/>
    </source>
</evidence>
<keyword evidence="1" id="KW-0547">Nucleotide-binding</keyword>
<dbReference type="PANTHER" id="PTHR47977">
    <property type="entry name" value="RAS-RELATED PROTEIN RAB"/>
    <property type="match status" value="1"/>
</dbReference>
<accession>A0AA88KT68</accession>
<feature type="region of interest" description="Disordered" evidence="3">
    <location>
        <begin position="1"/>
        <end position="49"/>
    </location>
</feature>
<dbReference type="GeneID" id="68096443"/>